<evidence type="ECO:0000256" key="3">
    <source>
        <dbReference type="ARBA" id="ARBA00022475"/>
    </source>
</evidence>
<dbReference type="GO" id="GO:0022857">
    <property type="term" value="F:transmembrane transporter activity"/>
    <property type="evidence" value="ECO:0007669"/>
    <property type="project" value="InterPro"/>
</dbReference>
<dbReference type="GO" id="GO:0005886">
    <property type="term" value="C:plasma membrane"/>
    <property type="evidence" value="ECO:0007669"/>
    <property type="project" value="UniProtKB-SubCell"/>
</dbReference>
<dbReference type="InterPro" id="IPR011701">
    <property type="entry name" value="MFS"/>
</dbReference>
<feature type="transmembrane region" description="Helical" evidence="7">
    <location>
        <begin position="271"/>
        <end position="292"/>
    </location>
</feature>
<organism evidence="8 9">
    <name type="scientific">Halobacillus alkaliphilus</name>
    <dbReference type="NCBI Taxonomy" id="396056"/>
    <lineage>
        <taxon>Bacteria</taxon>
        <taxon>Bacillati</taxon>
        <taxon>Bacillota</taxon>
        <taxon>Bacilli</taxon>
        <taxon>Bacillales</taxon>
        <taxon>Bacillaceae</taxon>
        <taxon>Halobacillus</taxon>
    </lineage>
</organism>
<dbReference type="Pfam" id="PF07690">
    <property type="entry name" value="MFS_1"/>
    <property type="match status" value="1"/>
</dbReference>
<keyword evidence="6 7" id="KW-0472">Membrane</keyword>
<dbReference type="SUPFAM" id="SSF103473">
    <property type="entry name" value="MFS general substrate transporter"/>
    <property type="match status" value="1"/>
</dbReference>
<name>A0A1I2QS01_9BACI</name>
<feature type="transmembrane region" description="Helical" evidence="7">
    <location>
        <begin position="96"/>
        <end position="113"/>
    </location>
</feature>
<keyword evidence="5 7" id="KW-1133">Transmembrane helix</keyword>
<comment type="subcellular location">
    <subcellularLocation>
        <location evidence="1">Cell membrane</location>
        <topology evidence="1">Multi-pass membrane protein</topology>
    </subcellularLocation>
</comment>
<evidence type="ECO:0000256" key="4">
    <source>
        <dbReference type="ARBA" id="ARBA00022692"/>
    </source>
</evidence>
<feature type="transmembrane region" description="Helical" evidence="7">
    <location>
        <begin position="332"/>
        <end position="351"/>
    </location>
</feature>
<keyword evidence="2" id="KW-0813">Transport</keyword>
<dbReference type="EMBL" id="FOOG01000032">
    <property type="protein sequence ID" value="SFG29047.1"/>
    <property type="molecule type" value="Genomic_DNA"/>
</dbReference>
<evidence type="ECO:0000313" key="9">
    <source>
        <dbReference type="Proteomes" id="UP000198897"/>
    </source>
</evidence>
<evidence type="ECO:0000256" key="6">
    <source>
        <dbReference type="ARBA" id="ARBA00023136"/>
    </source>
</evidence>
<keyword evidence="9" id="KW-1185">Reference proteome</keyword>
<feature type="transmembrane region" description="Helical" evidence="7">
    <location>
        <begin position="26"/>
        <end position="51"/>
    </location>
</feature>
<keyword evidence="4 7" id="KW-0812">Transmembrane</keyword>
<dbReference type="Proteomes" id="UP000198897">
    <property type="component" value="Unassembled WGS sequence"/>
</dbReference>
<dbReference type="PRINTS" id="PR01988">
    <property type="entry name" value="EXPORTERBACE"/>
</dbReference>
<evidence type="ECO:0000256" key="2">
    <source>
        <dbReference type="ARBA" id="ARBA00022448"/>
    </source>
</evidence>
<dbReference type="InterPro" id="IPR022324">
    <property type="entry name" value="Bacilysin_exporter_BacE_put"/>
</dbReference>
<protein>
    <submittedName>
        <fullName evidence="8">Major Facilitator Superfamily protein</fullName>
    </submittedName>
</protein>
<feature type="transmembrane region" description="Helical" evidence="7">
    <location>
        <begin position="363"/>
        <end position="384"/>
    </location>
</feature>
<evidence type="ECO:0000313" key="8">
    <source>
        <dbReference type="EMBL" id="SFG29047.1"/>
    </source>
</evidence>
<feature type="transmembrane region" description="Helical" evidence="7">
    <location>
        <begin position="205"/>
        <end position="235"/>
    </location>
</feature>
<feature type="transmembrane region" description="Helical" evidence="7">
    <location>
        <begin position="298"/>
        <end position="320"/>
    </location>
</feature>
<gene>
    <name evidence="8" type="ORF">SAMN05216353_13242</name>
</gene>
<keyword evidence="3" id="KW-1003">Cell membrane</keyword>
<dbReference type="PANTHER" id="PTHR43266:SF2">
    <property type="entry name" value="MAJOR FACILITATOR SUPERFAMILY (MFS) PROFILE DOMAIN-CONTAINING PROTEIN"/>
    <property type="match status" value="1"/>
</dbReference>
<evidence type="ECO:0000256" key="1">
    <source>
        <dbReference type="ARBA" id="ARBA00004651"/>
    </source>
</evidence>
<reference evidence="9" key="1">
    <citation type="submission" date="2016-10" db="EMBL/GenBank/DDBJ databases">
        <authorList>
            <person name="Varghese N."/>
            <person name="Submissions S."/>
        </authorList>
    </citation>
    <scope>NUCLEOTIDE SEQUENCE [LARGE SCALE GENOMIC DNA]</scope>
    <source>
        <strain evidence="9">FP5</strain>
    </source>
</reference>
<feature type="transmembrane region" description="Helical" evidence="7">
    <location>
        <begin position="165"/>
        <end position="184"/>
    </location>
</feature>
<dbReference type="PANTHER" id="PTHR43266">
    <property type="entry name" value="MACROLIDE-EFFLUX PROTEIN"/>
    <property type="match status" value="1"/>
</dbReference>
<accession>A0A1I2QS01</accession>
<dbReference type="InterPro" id="IPR036259">
    <property type="entry name" value="MFS_trans_sf"/>
</dbReference>
<dbReference type="RefSeq" id="WP_089753176.1">
    <property type="nucleotide sequence ID" value="NZ_FOOG01000032.1"/>
</dbReference>
<dbReference type="Gene3D" id="1.20.1250.20">
    <property type="entry name" value="MFS general substrate transporter like domains"/>
    <property type="match status" value="1"/>
</dbReference>
<evidence type="ECO:0000256" key="7">
    <source>
        <dbReference type="SAM" id="Phobius"/>
    </source>
</evidence>
<sequence length="391" mass="42012">MLANRSYRYLFYSGIISGVGDRFSQVAVLTLILQITGSGLAVGTALGLRILPYLILSPLGGKAADRIDPRNLMIAADLLRIPFALSFTLIESDKDMWIAFTGILVLSSGEAFYQPIRKSTIGKITEPSQLTVVNGLEQFRVGIVLILGSVSGGAAAYLWGTDMAFVFNAVSFAAAAFFIRNLEVKKNSVQENSEPRGIQMEAKDWLSTGILLAVFIQWTGAGMDGIFNVLISVYAVEIFSSGELGVGLLYGALGTGMMTSFFLMKHVKHHLLLFSILALVVEGILQGAASQAGTLSQLMLYFFVISLIGAMSGAFLDTLVMQRIPSVRQGSVFGFIESGSNVILGMMMLGGGLAVDVFPIRKIGATGGMLGAAGGLVILMYWLFRHKYLKK</sequence>
<dbReference type="CDD" id="cd06173">
    <property type="entry name" value="MFS_MefA_like"/>
    <property type="match status" value="1"/>
</dbReference>
<proteinExistence type="predicted"/>
<evidence type="ECO:0000256" key="5">
    <source>
        <dbReference type="ARBA" id="ARBA00022989"/>
    </source>
</evidence>
<dbReference type="AlphaFoldDB" id="A0A1I2QS01"/>
<feature type="transmembrane region" description="Helical" evidence="7">
    <location>
        <begin position="247"/>
        <end position="264"/>
    </location>
</feature>
<dbReference type="OrthoDB" id="9775268at2"/>
<feature type="transmembrane region" description="Helical" evidence="7">
    <location>
        <begin position="139"/>
        <end position="159"/>
    </location>
</feature>